<name>A0A4V3CXC7_9MICO</name>
<keyword evidence="1" id="KW-0560">Oxidoreductase</keyword>
<dbReference type="Pfam" id="PF02826">
    <property type="entry name" value="2-Hacid_dh_C"/>
    <property type="match status" value="1"/>
</dbReference>
<dbReference type="AlphaFoldDB" id="A0A4V3CXC7"/>
<dbReference type="InterPro" id="IPR036291">
    <property type="entry name" value="NAD(P)-bd_dom_sf"/>
</dbReference>
<dbReference type="PANTHER" id="PTHR43333">
    <property type="entry name" value="2-HACID_DH_C DOMAIN-CONTAINING PROTEIN"/>
    <property type="match status" value="1"/>
</dbReference>
<proteinExistence type="predicted"/>
<keyword evidence="5" id="KW-1185">Reference proteome</keyword>
<sequence length="364" mass="39819">MKPSCVVWAEVTIVDTCSLSGPHLSSIEHCGVILRRSVTPTNGSRVAPLRELEHLMPAPQALVVSLPVEELRNRISPLTGVEYVDWNFSTPPPREHIDVVVLPYLSSMHPVLALSQVSSQLVQSPALGYDGIEELLPAGVTFANGVGVHETATAELAVTHVLTAQREMHRMYRNQMRGYWDQEDHFVPGLADREVFVVGYGGVGKEIVRRLECFGPRVSVFASRRQIATDGREVYSVSDLDEALPSAEVIVLAVPLTAHTRGLVNRDFLARMADGALLVNMSRGPVVVTKDLVREIGRLRFALDVTDPEPLPQDHALWTAPGVTITPHAAAGSLAMGPRMLTLIEEQVSRLRAGDEPLHVVIRT</sequence>
<evidence type="ECO:0000256" key="1">
    <source>
        <dbReference type="ARBA" id="ARBA00023002"/>
    </source>
</evidence>
<dbReference type="InterPro" id="IPR029753">
    <property type="entry name" value="D-isomer_DH_CS"/>
</dbReference>
<evidence type="ECO:0000313" key="5">
    <source>
        <dbReference type="Proteomes" id="UP000295601"/>
    </source>
</evidence>
<dbReference type="SUPFAM" id="SSF51735">
    <property type="entry name" value="NAD(P)-binding Rossmann-fold domains"/>
    <property type="match status" value="1"/>
</dbReference>
<protein>
    <submittedName>
        <fullName evidence="4">Phosphoglycerate dehydrogenase-like enzyme</fullName>
    </submittedName>
</protein>
<dbReference type="InterPro" id="IPR006140">
    <property type="entry name" value="D-isomer_DH_NAD-bd"/>
</dbReference>
<dbReference type="GO" id="GO:0051287">
    <property type="term" value="F:NAD binding"/>
    <property type="evidence" value="ECO:0007669"/>
    <property type="project" value="InterPro"/>
</dbReference>
<accession>A0A4V3CXC7</accession>
<organism evidence="4 5">
    <name type="scientific">Leucobacter luti</name>
    <dbReference type="NCBI Taxonomy" id="340320"/>
    <lineage>
        <taxon>Bacteria</taxon>
        <taxon>Bacillati</taxon>
        <taxon>Actinomycetota</taxon>
        <taxon>Actinomycetes</taxon>
        <taxon>Micrococcales</taxon>
        <taxon>Microbacteriaceae</taxon>
        <taxon>Leucobacter</taxon>
    </lineage>
</organism>
<evidence type="ECO:0000259" key="3">
    <source>
        <dbReference type="Pfam" id="PF02826"/>
    </source>
</evidence>
<dbReference type="Proteomes" id="UP000295601">
    <property type="component" value="Unassembled WGS sequence"/>
</dbReference>
<reference evidence="4 5" key="1">
    <citation type="submission" date="2019-03" db="EMBL/GenBank/DDBJ databases">
        <title>Genomic analyses of the natural microbiome of Caenorhabditis elegans.</title>
        <authorList>
            <person name="Samuel B."/>
        </authorList>
    </citation>
    <scope>NUCLEOTIDE SEQUENCE [LARGE SCALE GENOMIC DNA]</scope>
    <source>
        <strain evidence="4 5">JUb18</strain>
    </source>
</reference>
<evidence type="ECO:0000256" key="2">
    <source>
        <dbReference type="ARBA" id="ARBA00023027"/>
    </source>
</evidence>
<dbReference type="PROSITE" id="PS00671">
    <property type="entry name" value="D_2_HYDROXYACID_DH_3"/>
    <property type="match status" value="1"/>
</dbReference>
<comment type="caution">
    <text evidence="4">The sequence shown here is derived from an EMBL/GenBank/DDBJ whole genome shotgun (WGS) entry which is preliminary data.</text>
</comment>
<evidence type="ECO:0000313" key="4">
    <source>
        <dbReference type="EMBL" id="TDP89758.1"/>
    </source>
</evidence>
<dbReference type="Gene3D" id="3.40.50.720">
    <property type="entry name" value="NAD(P)-binding Rossmann-like Domain"/>
    <property type="match status" value="2"/>
</dbReference>
<gene>
    <name evidence="4" type="ORF">EDF62_3055</name>
</gene>
<dbReference type="PANTHER" id="PTHR43333:SF1">
    <property type="entry name" value="D-ISOMER SPECIFIC 2-HYDROXYACID DEHYDROGENASE NAD-BINDING DOMAIN-CONTAINING PROTEIN"/>
    <property type="match status" value="1"/>
</dbReference>
<dbReference type="GO" id="GO:0016616">
    <property type="term" value="F:oxidoreductase activity, acting on the CH-OH group of donors, NAD or NADP as acceptor"/>
    <property type="evidence" value="ECO:0007669"/>
    <property type="project" value="UniProtKB-ARBA"/>
</dbReference>
<dbReference type="EMBL" id="SNYA01000008">
    <property type="protein sequence ID" value="TDP89758.1"/>
    <property type="molecule type" value="Genomic_DNA"/>
</dbReference>
<feature type="domain" description="D-isomer specific 2-hydroxyacid dehydrogenase NAD-binding" evidence="3">
    <location>
        <begin position="159"/>
        <end position="330"/>
    </location>
</feature>
<keyword evidence="2" id="KW-0520">NAD</keyword>